<comment type="similarity">
    <text evidence="1">Belongs to the Skp family.</text>
</comment>
<dbReference type="PANTHER" id="PTHR35089:SF1">
    <property type="entry name" value="CHAPERONE PROTEIN SKP"/>
    <property type="match status" value="1"/>
</dbReference>
<keyword evidence="2" id="KW-0732">Signal</keyword>
<dbReference type="EMBL" id="VSSQ01000370">
    <property type="protein sequence ID" value="MPL92785.1"/>
    <property type="molecule type" value="Genomic_DNA"/>
</dbReference>
<name>A0A644VN94_9ZZZZ</name>
<accession>A0A644VN94</accession>
<dbReference type="Gene3D" id="3.30.910.20">
    <property type="entry name" value="Skp domain"/>
    <property type="match status" value="1"/>
</dbReference>
<reference evidence="3" key="1">
    <citation type="submission" date="2019-08" db="EMBL/GenBank/DDBJ databases">
        <authorList>
            <person name="Kucharzyk K."/>
            <person name="Murdoch R.W."/>
            <person name="Higgins S."/>
            <person name="Loffler F."/>
        </authorList>
    </citation>
    <scope>NUCLEOTIDE SEQUENCE</scope>
</reference>
<dbReference type="InterPro" id="IPR005632">
    <property type="entry name" value="Chaperone_Skp"/>
</dbReference>
<evidence type="ECO:0000256" key="1">
    <source>
        <dbReference type="ARBA" id="ARBA00009091"/>
    </source>
</evidence>
<dbReference type="Pfam" id="PF03938">
    <property type="entry name" value="OmpH"/>
    <property type="match status" value="1"/>
</dbReference>
<protein>
    <recommendedName>
        <fullName evidence="4">Chaperone protein Skp</fullName>
    </recommendedName>
</protein>
<evidence type="ECO:0000256" key="2">
    <source>
        <dbReference type="ARBA" id="ARBA00022729"/>
    </source>
</evidence>
<dbReference type="SUPFAM" id="SSF111384">
    <property type="entry name" value="OmpH-like"/>
    <property type="match status" value="1"/>
</dbReference>
<dbReference type="InterPro" id="IPR024930">
    <property type="entry name" value="Skp_dom_sf"/>
</dbReference>
<dbReference type="GO" id="GO:0050821">
    <property type="term" value="P:protein stabilization"/>
    <property type="evidence" value="ECO:0007669"/>
    <property type="project" value="TreeGrafter"/>
</dbReference>
<dbReference type="AlphaFoldDB" id="A0A644VN94"/>
<organism evidence="3">
    <name type="scientific">bioreactor metagenome</name>
    <dbReference type="NCBI Taxonomy" id="1076179"/>
    <lineage>
        <taxon>unclassified sequences</taxon>
        <taxon>metagenomes</taxon>
        <taxon>ecological metagenomes</taxon>
    </lineage>
</organism>
<sequence length="177" mass="20202">MKKLILIILCFVSTTTLFAQKFASVDTEYILSNMPEYKQAQKELDDMAVQWQKEVEAKFQIVDRLYKAFQAESVLLPEELKTKKENEIIAAEKEAKDMQKQRFGNTGDLSKKRSELVKPIQDKVYNAIEKIAQEKNYSMIFDKSSGATILYVDAKTDVSDLVLAELGYKISGQKGSR</sequence>
<evidence type="ECO:0000313" key="3">
    <source>
        <dbReference type="EMBL" id="MPL92785.1"/>
    </source>
</evidence>
<evidence type="ECO:0008006" key="4">
    <source>
        <dbReference type="Google" id="ProtNLM"/>
    </source>
</evidence>
<dbReference type="PANTHER" id="PTHR35089">
    <property type="entry name" value="CHAPERONE PROTEIN SKP"/>
    <property type="match status" value="1"/>
</dbReference>
<proteinExistence type="inferred from homology"/>
<dbReference type="GO" id="GO:0051082">
    <property type="term" value="F:unfolded protein binding"/>
    <property type="evidence" value="ECO:0007669"/>
    <property type="project" value="InterPro"/>
</dbReference>
<dbReference type="GO" id="GO:0005829">
    <property type="term" value="C:cytosol"/>
    <property type="evidence" value="ECO:0007669"/>
    <property type="project" value="TreeGrafter"/>
</dbReference>
<gene>
    <name evidence="3" type="ORF">SDC9_38899</name>
</gene>
<comment type="caution">
    <text evidence="3">The sequence shown here is derived from an EMBL/GenBank/DDBJ whole genome shotgun (WGS) entry which is preliminary data.</text>
</comment>
<dbReference type="SMART" id="SM00935">
    <property type="entry name" value="OmpH"/>
    <property type="match status" value="1"/>
</dbReference>